<feature type="transmembrane region" description="Helical" evidence="24">
    <location>
        <begin position="202"/>
        <end position="222"/>
    </location>
</feature>
<comment type="subcellular location">
    <subcellularLocation>
        <location evidence="2">Cell membrane</location>
        <topology evidence="2">Multi-pass membrane protein</topology>
    </subcellularLocation>
</comment>
<name>A0A0X8JLT7_9BACT</name>
<dbReference type="EMBL" id="CP014229">
    <property type="protein sequence ID" value="AMD90748.1"/>
    <property type="molecule type" value="Genomic_DNA"/>
</dbReference>
<keyword evidence="15 24" id="KW-0472">Membrane</keyword>
<evidence type="ECO:0000256" key="17">
    <source>
        <dbReference type="ARBA" id="ARBA00023264"/>
    </source>
</evidence>
<evidence type="ECO:0000256" key="14">
    <source>
        <dbReference type="ARBA" id="ARBA00023098"/>
    </source>
</evidence>
<keyword evidence="26" id="KW-1185">Reference proteome</keyword>
<evidence type="ECO:0000256" key="18">
    <source>
        <dbReference type="ARBA" id="ARBA00029893"/>
    </source>
</evidence>
<feature type="transmembrane region" description="Helical" evidence="24">
    <location>
        <begin position="115"/>
        <end position="134"/>
    </location>
</feature>
<feature type="transmembrane region" description="Helical" evidence="24">
    <location>
        <begin position="178"/>
        <end position="196"/>
    </location>
</feature>
<organism evidence="25 26">
    <name type="scientific">Desulfovibrio fairfieldensis</name>
    <dbReference type="NCBI Taxonomy" id="44742"/>
    <lineage>
        <taxon>Bacteria</taxon>
        <taxon>Pseudomonadati</taxon>
        <taxon>Thermodesulfobacteriota</taxon>
        <taxon>Desulfovibrionia</taxon>
        <taxon>Desulfovibrionales</taxon>
        <taxon>Desulfovibrionaceae</taxon>
        <taxon>Desulfovibrio</taxon>
    </lineage>
</organism>
<evidence type="ECO:0000256" key="23">
    <source>
        <dbReference type="ARBA" id="ARBA00033406"/>
    </source>
</evidence>
<evidence type="ECO:0000256" key="24">
    <source>
        <dbReference type="SAM" id="Phobius"/>
    </source>
</evidence>
<evidence type="ECO:0000256" key="16">
    <source>
        <dbReference type="ARBA" id="ARBA00023209"/>
    </source>
</evidence>
<evidence type="ECO:0000256" key="20">
    <source>
        <dbReference type="ARBA" id="ARBA00032253"/>
    </source>
</evidence>
<sequence length="269" mass="29274">MSVDHAVDIRRIITGLALAAALLLVLWLRGWPLLFVILLVAALGLWEFYSLFWGPTGRIPSRICAIALGWGMLCLTWLNRPQDALVCLGAGFVLAAMTFLFRWDVVEEENAFSASGIFMAGLAYVPLLLLPATYLSTVKLIFVLAAVAVSDTAAYFVGTRFGHHKLWPRVSPNKSSEGAVGSLVACVIFCAVYGEIYGKVGWFSFALLGVAVNAFAQVGDLFESALKRSVHVKDSGSILPGHGGILDRADSFLFAMPMVAVVDQWFFFF</sequence>
<dbReference type="PANTHER" id="PTHR46382">
    <property type="entry name" value="PHOSPHATIDATE CYTIDYLYLTRANSFERASE"/>
    <property type="match status" value="1"/>
</dbReference>
<feature type="transmembrane region" description="Helical" evidence="24">
    <location>
        <begin position="59"/>
        <end position="78"/>
    </location>
</feature>
<dbReference type="PANTHER" id="PTHR46382:SF1">
    <property type="entry name" value="PHOSPHATIDATE CYTIDYLYLTRANSFERASE"/>
    <property type="match status" value="1"/>
</dbReference>
<keyword evidence="13 24" id="KW-1133">Transmembrane helix</keyword>
<comment type="similarity">
    <text evidence="5">Belongs to the CDS family.</text>
</comment>
<evidence type="ECO:0000256" key="7">
    <source>
        <dbReference type="ARBA" id="ARBA00019373"/>
    </source>
</evidence>
<protein>
    <recommendedName>
        <fullName evidence="7">Phosphatidate cytidylyltransferase</fullName>
        <ecNumber evidence="6">2.7.7.41</ecNumber>
    </recommendedName>
    <alternativeName>
        <fullName evidence="20">CDP-DAG synthase</fullName>
    </alternativeName>
    <alternativeName>
        <fullName evidence="22">CDP-DG synthase</fullName>
    </alternativeName>
    <alternativeName>
        <fullName evidence="18">CDP-diacylglycerol synthase</fullName>
    </alternativeName>
    <alternativeName>
        <fullName evidence="21">CDP-diglyceride pyrophosphorylase</fullName>
    </alternativeName>
    <alternativeName>
        <fullName evidence="23">CDP-diglyceride synthase</fullName>
    </alternativeName>
    <alternativeName>
        <fullName evidence="19">CTP:phosphatidate cytidylyltransferase</fullName>
    </alternativeName>
</protein>
<keyword evidence="10 25" id="KW-0808">Transferase</keyword>
<evidence type="ECO:0000256" key="22">
    <source>
        <dbReference type="ARBA" id="ARBA00032743"/>
    </source>
</evidence>
<keyword evidence="12 25" id="KW-0548">Nucleotidyltransferase</keyword>
<keyword evidence="14" id="KW-0443">Lipid metabolism</keyword>
<dbReference type="GO" id="GO:0016024">
    <property type="term" value="P:CDP-diacylglycerol biosynthetic process"/>
    <property type="evidence" value="ECO:0007669"/>
    <property type="project" value="TreeGrafter"/>
</dbReference>
<reference evidence="26" key="1">
    <citation type="submission" date="2016-02" db="EMBL/GenBank/DDBJ databases">
        <authorList>
            <person name="Holder M.E."/>
            <person name="Ajami N.J."/>
            <person name="Petrosino J.F."/>
        </authorList>
    </citation>
    <scope>NUCLEOTIDE SEQUENCE [LARGE SCALE GENOMIC DNA]</scope>
    <source>
        <strain evidence="26">CCUG 45958</strain>
    </source>
</reference>
<evidence type="ECO:0000256" key="1">
    <source>
        <dbReference type="ARBA" id="ARBA00001698"/>
    </source>
</evidence>
<evidence type="ECO:0000256" key="21">
    <source>
        <dbReference type="ARBA" id="ARBA00032396"/>
    </source>
</evidence>
<comment type="pathway">
    <text evidence="3">Phospholipid metabolism; CDP-diacylglycerol biosynthesis; CDP-diacylglycerol from sn-glycerol 3-phosphate: step 3/3.</text>
</comment>
<feature type="transmembrane region" description="Helical" evidence="24">
    <location>
        <begin position="140"/>
        <end position="157"/>
    </location>
</feature>
<dbReference type="GO" id="GO:0004605">
    <property type="term" value="F:phosphatidate cytidylyltransferase activity"/>
    <property type="evidence" value="ECO:0007669"/>
    <property type="project" value="UniProtKB-EC"/>
</dbReference>
<evidence type="ECO:0000256" key="9">
    <source>
        <dbReference type="ARBA" id="ARBA00022516"/>
    </source>
</evidence>
<evidence type="ECO:0000256" key="6">
    <source>
        <dbReference type="ARBA" id="ARBA00012487"/>
    </source>
</evidence>
<comment type="pathway">
    <text evidence="4">Lipid metabolism.</text>
</comment>
<proteinExistence type="inferred from homology"/>
<evidence type="ECO:0000313" key="25">
    <source>
        <dbReference type="EMBL" id="AMD90748.1"/>
    </source>
</evidence>
<evidence type="ECO:0000256" key="13">
    <source>
        <dbReference type="ARBA" id="ARBA00022989"/>
    </source>
</evidence>
<dbReference type="Proteomes" id="UP000069241">
    <property type="component" value="Chromosome"/>
</dbReference>
<evidence type="ECO:0000256" key="8">
    <source>
        <dbReference type="ARBA" id="ARBA00022475"/>
    </source>
</evidence>
<evidence type="ECO:0000256" key="3">
    <source>
        <dbReference type="ARBA" id="ARBA00005119"/>
    </source>
</evidence>
<evidence type="ECO:0000256" key="2">
    <source>
        <dbReference type="ARBA" id="ARBA00004651"/>
    </source>
</evidence>
<evidence type="ECO:0000313" key="26">
    <source>
        <dbReference type="Proteomes" id="UP000069241"/>
    </source>
</evidence>
<comment type="catalytic activity">
    <reaction evidence="1">
        <text>a 1,2-diacyl-sn-glycero-3-phosphate + CTP + H(+) = a CDP-1,2-diacyl-sn-glycerol + diphosphate</text>
        <dbReference type="Rhea" id="RHEA:16229"/>
        <dbReference type="ChEBI" id="CHEBI:15378"/>
        <dbReference type="ChEBI" id="CHEBI:33019"/>
        <dbReference type="ChEBI" id="CHEBI:37563"/>
        <dbReference type="ChEBI" id="CHEBI:58332"/>
        <dbReference type="ChEBI" id="CHEBI:58608"/>
        <dbReference type="EC" id="2.7.7.41"/>
    </reaction>
</comment>
<dbReference type="GO" id="GO:0005886">
    <property type="term" value="C:plasma membrane"/>
    <property type="evidence" value="ECO:0007669"/>
    <property type="project" value="UniProtKB-SubCell"/>
</dbReference>
<evidence type="ECO:0000256" key="12">
    <source>
        <dbReference type="ARBA" id="ARBA00022695"/>
    </source>
</evidence>
<evidence type="ECO:0000256" key="4">
    <source>
        <dbReference type="ARBA" id="ARBA00005189"/>
    </source>
</evidence>
<evidence type="ECO:0000256" key="5">
    <source>
        <dbReference type="ARBA" id="ARBA00010185"/>
    </source>
</evidence>
<evidence type="ECO:0000256" key="11">
    <source>
        <dbReference type="ARBA" id="ARBA00022692"/>
    </source>
</evidence>
<gene>
    <name evidence="25" type="ORF">AXF13_11785</name>
</gene>
<keyword evidence="11 24" id="KW-0812">Transmembrane</keyword>
<evidence type="ECO:0000256" key="15">
    <source>
        <dbReference type="ARBA" id="ARBA00023136"/>
    </source>
</evidence>
<feature type="transmembrane region" description="Helical" evidence="24">
    <location>
        <begin position="84"/>
        <end position="103"/>
    </location>
</feature>
<dbReference type="STRING" id="44742.AXF13_11785"/>
<dbReference type="RefSeq" id="WP_009302770.1">
    <property type="nucleotide sequence ID" value="NZ_CP014229.1"/>
</dbReference>
<evidence type="ECO:0000256" key="10">
    <source>
        <dbReference type="ARBA" id="ARBA00022679"/>
    </source>
</evidence>
<keyword evidence="9" id="KW-0444">Lipid biosynthesis</keyword>
<dbReference type="AlphaFoldDB" id="A0A0X8JLT7"/>
<keyword evidence="8" id="KW-1003">Cell membrane</keyword>
<evidence type="ECO:0000256" key="19">
    <source>
        <dbReference type="ARBA" id="ARBA00031825"/>
    </source>
</evidence>
<accession>A0A0X8JLT7</accession>
<dbReference type="EC" id="2.7.7.41" evidence="6"/>
<keyword evidence="17" id="KW-1208">Phospholipid metabolism</keyword>
<dbReference type="Pfam" id="PF01148">
    <property type="entry name" value="CTP_transf_1"/>
    <property type="match status" value="1"/>
</dbReference>
<keyword evidence="16" id="KW-0594">Phospholipid biosynthesis</keyword>
<dbReference type="KEGG" id="dfi:AXF13_11785"/>